<evidence type="ECO:0000256" key="7">
    <source>
        <dbReference type="ARBA" id="ARBA00022729"/>
    </source>
</evidence>
<evidence type="ECO:0000256" key="13">
    <source>
        <dbReference type="ARBA" id="ARBA00031116"/>
    </source>
</evidence>
<evidence type="ECO:0000256" key="11">
    <source>
        <dbReference type="ARBA" id="ARBA00023065"/>
    </source>
</evidence>
<keyword evidence="7" id="KW-0732">Signal</keyword>
<evidence type="ECO:0000256" key="10">
    <source>
        <dbReference type="ARBA" id="ARBA00022989"/>
    </source>
</evidence>
<evidence type="ECO:0000256" key="15">
    <source>
        <dbReference type="SAM" id="Phobius"/>
    </source>
</evidence>
<keyword evidence="17" id="KW-1185">Reference proteome</keyword>
<evidence type="ECO:0000256" key="12">
    <source>
        <dbReference type="ARBA" id="ARBA00023136"/>
    </source>
</evidence>
<dbReference type="GO" id="GO:2001256">
    <property type="term" value="P:regulation of store-operated calcium entry"/>
    <property type="evidence" value="ECO:0007669"/>
    <property type="project" value="InterPro"/>
</dbReference>
<protein>
    <recommendedName>
        <fullName evidence="3">Store-operated calcium entry-associated regulatory factor</fullName>
    </recommendedName>
    <alternativeName>
        <fullName evidence="13">Transmembrane protein 66</fullName>
    </alternativeName>
</protein>
<comment type="subcellular location">
    <subcellularLocation>
        <location evidence="1">Endoplasmic reticulum membrane</location>
        <topology evidence="1">Single-pass type I membrane protein</topology>
    </subcellularLocation>
</comment>
<proteinExistence type="inferred from homology"/>
<dbReference type="KEGG" id="bcom:BAUCODRAFT_121963"/>
<keyword evidence="10 15" id="KW-1133">Transmembrane helix</keyword>
<evidence type="ECO:0000256" key="5">
    <source>
        <dbReference type="ARBA" id="ARBA00022568"/>
    </source>
</evidence>
<keyword evidence="6 15" id="KW-0812">Transmembrane</keyword>
<evidence type="ECO:0000256" key="8">
    <source>
        <dbReference type="ARBA" id="ARBA00022824"/>
    </source>
</evidence>
<dbReference type="EMBL" id="KB445554">
    <property type="protein sequence ID" value="EMC97524.1"/>
    <property type="molecule type" value="Genomic_DNA"/>
</dbReference>
<evidence type="ECO:0000256" key="1">
    <source>
        <dbReference type="ARBA" id="ARBA00004115"/>
    </source>
</evidence>
<reference evidence="16 17" key="1">
    <citation type="journal article" date="2012" name="PLoS Pathog.">
        <title>Diverse lifestyles and strategies of plant pathogenesis encoded in the genomes of eighteen Dothideomycetes fungi.</title>
        <authorList>
            <person name="Ohm R.A."/>
            <person name="Feau N."/>
            <person name="Henrissat B."/>
            <person name="Schoch C.L."/>
            <person name="Horwitz B.A."/>
            <person name="Barry K.W."/>
            <person name="Condon B.J."/>
            <person name="Copeland A.C."/>
            <person name="Dhillon B."/>
            <person name="Glaser F."/>
            <person name="Hesse C.N."/>
            <person name="Kosti I."/>
            <person name="LaButti K."/>
            <person name="Lindquist E.A."/>
            <person name="Lucas S."/>
            <person name="Salamov A.A."/>
            <person name="Bradshaw R.E."/>
            <person name="Ciuffetti L."/>
            <person name="Hamelin R.C."/>
            <person name="Kema G.H.J."/>
            <person name="Lawrence C."/>
            <person name="Scott J.A."/>
            <person name="Spatafora J.W."/>
            <person name="Turgeon B.G."/>
            <person name="de Wit P.J.G.M."/>
            <person name="Zhong S."/>
            <person name="Goodwin S.B."/>
            <person name="Grigoriev I.V."/>
        </authorList>
    </citation>
    <scope>NUCLEOTIDE SEQUENCE [LARGE SCALE GENOMIC DNA]</scope>
    <source>
        <strain evidence="16 17">UAMH 10762</strain>
    </source>
</reference>
<keyword evidence="8" id="KW-0256">Endoplasmic reticulum</keyword>
<gene>
    <name evidence="16" type="ORF">BAUCODRAFT_121963</name>
</gene>
<sequence length="346" mass="37220">MHLVSLNDRVLLSKVKSLTLRTDEWTSHRRVEAIPQLTCVGGGACSLYNVDVMRCENSGSGFDNEDIQWTCKASLPPEFKLGSTDVICEGYNSPDDPYVLKGSCGVEYRLVLTDLGEEKYGKGRSSSRRPKNDEDYEFFGRKGATYANMFFNVLFWGVFLLVVGIFVYRIFIEPNLHRRPGGNGPLGWLGGGGGGGCGGGGGPSDDNDDPPPPYMPRAPKSASSYRANRAPTTNFQSSTQGTNNAWRPGFWTGAAAGAAGSYAANSWMNSRNAQRSAADRVLNSYPSDAEPGPSRRPPPSPSWFDSTPRGGSGSYYGGGPSNFGGSFPPPSSSRNESTGFGGTRRR</sequence>
<evidence type="ECO:0000256" key="14">
    <source>
        <dbReference type="SAM" id="MobiDB-lite"/>
    </source>
</evidence>
<dbReference type="GO" id="GO:0005789">
    <property type="term" value="C:endoplasmic reticulum membrane"/>
    <property type="evidence" value="ECO:0007669"/>
    <property type="project" value="UniProtKB-SubCell"/>
</dbReference>
<feature type="region of interest" description="Disordered" evidence="14">
    <location>
        <begin position="194"/>
        <end position="246"/>
    </location>
</feature>
<dbReference type="RefSeq" id="XP_007675861.1">
    <property type="nucleotide sequence ID" value="XM_007677671.1"/>
</dbReference>
<dbReference type="InterPro" id="IPR009567">
    <property type="entry name" value="SARAF"/>
</dbReference>
<evidence type="ECO:0000256" key="3">
    <source>
        <dbReference type="ARBA" id="ARBA00016584"/>
    </source>
</evidence>
<feature type="compositionally biased region" description="Gly residues" evidence="14">
    <location>
        <begin position="194"/>
        <end position="203"/>
    </location>
</feature>
<evidence type="ECO:0000256" key="9">
    <source>
        <dbReference type="ARBA" id="ARBA00022837"/>
    </source>
</evidence>
<dbReference type="AlphaFoldDB" id="M2NE84"/>
<dbReference type="eggNOG" id="ENOG502QT6Y">
    <property type="taxonomic scope" value="Eukaryota"/>
</dbReference>
<keyword evidence="9" id="KW-0106">Calcium</keyword>
<dbReference type="STRING" id="717646.M2NE84"/>
<evidence type="ECO:0000256" key="6">
    <source>
        <dbReference type="ARBA" id="ARBA00022692"/>
    </source>
</evidence>
<dbReference type="HOGENOM" id="CLU_046802_1_0_1"/>
<evidence type="ECO:0000313" key="16">
    <source>
        <dbReference type="EMBL" id="EMC97524.1"/>
    </source>
</evidence>
<keyword evidence="5" id="KW-0109">Calcium transport</keyword>
<name>M2NE84_BAUPA</name>
<feature type="transmembrane region" description="Helical" evidence="15">
    <location>
        <begin position="149"/>
        <end position="171"/>
    </location>
</feature>
<organism evidence="16 17">
    <name type="scientific">Baudoinia panamericana (strain UAMH 10762)</name>
    <name type="common">Angels' share fungus</name>
    <name type="synonym">Baudoinia compniacensis (strain UAMH 10762)</name>
    <dbReference type="NCBI Taxonomy" id="717646"/>
    <lineage>
        <taxon>Eukaryota</taxon>
        <taxon>Fungi</taxon>
        <taxon>Dikarya</taxon>
        <taxon>Ascomycota</taxon>
        <taxon>Pezizomycotina</taxon>
        <taxon>Dothideomycetes</taxon>
        <taxon>Dothideomycetidae</taxon>
        <taxon>Mycosphaerellales</taxon>
        <taxon>Teratosphaeriaceae</taxon>
        <taxon>Baudoinia</taxon>
    </lineage>
</organism>
<dbReference type="PANTHER" id="PTHR15929:SF0">
    <property type="entry name" value="STORE-OPERATED CALCIUM ENTRY-ASSOCIATED REGULATORY FACTOR"/>
    <property type="match status" value="1"/>
</dbReference>
<dbReference type="PANTHER" id="PTHR15929">
    <property type="entry name" value="STORE-OPERATED CALCIUM ENTRY-ASSOCIATED REGULATORY FACTOR"/>
    <property type="match status" value="1"/>
</dbReference>
<dbReference type="OMA" id="WILKGSC"/>
<accession>M2NE84</accession>
<evidence type="ECO:0000256" key="2">
    <source>
        <dbReference type="ARBA" id="ARBA00006833"/>
    </source>
</evidence>
<feature type="region of interest" description="Disordered" evidence="14">
    <location>
        <begin position="274"/>
        <end position="346"/>
    </location>
</feature>
<feature type="compositionally biased region" description="Gly residues" evidence="14">
    <location>
        <begin position="310"/>
        <end position="322"/>
    </location>
</feature>
<feature type="compositionally biased region" description="Polar residues" evidence="14">
    <location>
        <begin position="221"/>
        <end position="245"/>
    </location>
</feature>
<keyword evidence="4" id="KW-0813">Transport</keyword>
<keyword evidence="11" id="KW-0406">Ion transport</keyword>
<dbReference type="GeneID" id="19107652"/>
<comment type="similarity">
    <text evidence="2">Belongs to the SARAF family.</text>
</comment>
<dbReference type="Pfam" id="PF06682">
    <property type="entry name" value="SARAF"/>
    <property type="match status" value="1"/>
</dbReference>
<evidence type="ECO:0000256" key="4">
    <source>
        <dbReference type="ARBA" id="ARBA00022448"/>
    </source>
</evidence>
<dbReference type="GO" id="GO:0006816">
    <property type="term" value="P:calcium ion transport"/>
    <property type="evidence" value="ECO:0007669"/>
    <property type="project" value="UniProtKB-KW"/>
</dbReference>
<keyword evidence="12 15" id="KW-0472">Membrane</keyword>
<evidence type="ECO:0000313" key="17">
    <source>
        <dbReference type="Proteomes" id="UP000011761"/>
    </source>
</evidence>
<dbReference type="Proteomes" id="UP000011761">
    <property type="component" value="Unassembled WGS sequence"/>
</dbReference>
<dbReference type="OrthoDB" id="20303at2759"/>